<dbReference type="CDD" id="cd00009">
    <property type="entry name" value="AAA"/>
    <property type="match status" value="1"/>
</dbReference>
<dbReference type="InterPro" id="IPR027417">
    <property type="entry name" value="P-loop_NTPase"/>
</dbReference>
<dbReference type="InterPro" id="IPR045085">
    <property type="entry name" value="HLD_clamp_pol_III_gamma_tau"/>
</dbReference>
<dbReference type="SMART" id="SM00382">
    <property type="entry name" value="AAA"/>
    <property type="match status" value="1"/>
</dbReference>
<dbReference type="Proteomes" id="UP000771797">
    <property type="component" value="Unassembled WGS sequence"/>
</dbReference>
<comment type="caution">
    <text evidence="14">The sequence shown here is derived from an EMBL/GenBank/DDBJ whole genome shotgun (WGS) entry which is preliminary data.</text>
</comment>
<evidence type="ECO:0000256" key="8">
    <source>
        <dbReference type="ARBA" id="ARBA00022840"/>
    </source>
</evidence>
<keyword evidence="9 11" id="KW-0239">DNA-directed DNA polymerase</keyword>
<keyword evidence="15" id="KW-1185">Reference proteome</keyword>
<dbReference type="RefSeq" id="WP_159660286.1">
    <property type="nucleotide sequence ID" value="NZ_AQPF01000007.1"/>
</dbReference>
<evidence type="ECO:0000256" key="7">
    <source>
        <dbReference type="ARBA" id="ARBA00022833"/>
    </source>
</evidence>
<dbReference type="InterPro" id="IPR012763">
    <property type="entry name" value="DNA_pol_III_sug/sutau_N"/>
</dbReference>
<feature type="region of interest" description="Disordered" evidence="12">
    <location>
        <begin position="469"/>
        <end position="510"/>
    </location>
</feature>
<protein>
    <recommendedName>
        <fullName evidence="11">DNA polymerase III subunit gamma/tau</fullName>
        <ecNumber evidence="11">2.7.7.7</ecNumber>
    </recommendedName>
</protein>
<evidence type="ECO:0000256" key="3">
    <source>
        <dbReference type="ARBA" id="ARBA00022695"/>
    </source>
</evidence>
<dbReference type="PRINTS" id="PR00300">
    <property type="entry name" value="CLPPROTEASEA"/>
</dbReference>
<evidence type="ECO:0000256" key="9">
    <source>
        <dbReference type="ARBA" id="ARBA00022932"/>
    </source>
</evidence>
<comment type="function">
    <text evidence="11">DNA polymerase III is a complex, multichain enzyme responsible for most of the replicative synthesis in bacteria. This DNA polymerase also exhibits 3' to 5' exonuclease activity.</text>
</comment>
<comment type="subunit">
    <text evidence="11">DNA polymerase III contains a core (composed of alpha, epsilon and theta chains) that associates with a tau subunit. This core dimerizes to form the POLIII' complex. PolIII' associates with the gamma complex (composed of gamma, delta, delta', psi and chi chains) and with the beta chain to form the complete DNA polymerase III complex.</text>
</comment>
<dbReference type="InterPro" id="IPR003593">
    <property type="entry name" value="AAA+_ATPase"/>
</dbReference>
<dbReference type="InterPro" id="IPR038249">
    <property type="entry name" value="PolIII_tau_V_sf"/>
</dbReference>
<proteinExistence type="inferred from homology"/>
<dbReference type="CDD" id="cd18137">
    <property type="entry name" value="HLD_clamp_pol_III_gamma_tau"/>
    <property type="match status" value="1"/>
</dbReference>
<dbReference type="InterPro" id="IPR001270">
    <property type="entry name" value="ClpA/B"/>
</dbReference>
<name>A0ABQ6Y9Y6_9GAMM</name>
<dbReference type="InterPro" id="IPR050238">
    <property type="entry name" value="DNA_Rep/Repair_Clamp_Loader"/>
</dbReference>
<dbReference type="InterPro" id="IPR022754">
    <property type="entry name" value="DNA_pol_III_gamma-3"/>
</dbReference>
<keyword evidence="7" id="KW-0862">Zinc</keyword>
<dbReference type="SUPFAM" id="SSF48019">
    <property type="entry name" value="post-AAA+ oligomerization domain-like"/>
    <property type="match status" value="1"/>
</dbReference>
<evidence type="ECO:0000259" key="13">
    <source>
        <dbReference type="SMART" id="SM00382"/>
    </source>
</evidence>
<feature type="compositionally biased region" description="Acidic residues" evidence="12">
    <location>
        <begin position="474"/>
        <end position="484"/>
    </location>
</feature>
<evidence type="ECO:0000256" key="4">
    <source>
        <dbReference type="ARBA" id="ARBA00022705"/>
    </source>
</evidence>
<dbReference type="EC" id="2.7.7.7" evidence="11"/>
<dbReference type="NCBIfam" id="NF005942">
    <property type="entry name" value="PRK07994.1"/>
    <property type="match status" value="1"/>
</dbReference>
<evidence type="ECO:0000256" key="6">
    <source>
        <dbReference type="ARBA" id="ARBA00022741"/>
    </source>
</evidence>
<feature type="region of interest" description="Disordered" evidence="12">
    <location>
        <begin position="360"/>
        <end position="456"/>
    </location>
</feature>
<dbReference type="Gene3D" id="1.20.272.10">
    <property type="match status" value="1"/>
</dbReference>
<feature type="compositionally biased region" description="Low complexity" evidence="12">
    <location>
        <begin position="413"/>
        <end position="424"/>
    </location>
</feature>
<accession>A0ABQ6Y9Y6</accession>
<gene>
    <name evidence="11" type="primary">dnaX</name>
    <name evidence="14" type="ORF">A6D6_01324</name>
</gene>
<comment type="catalytic activity">
    <reaction evidence="10 11">
        <text>DNA(n) + a 2'-deoxyribonucleoside 5'-triphosphate = DNA(n+1) + diphosphate</text>
        <dbReference type="Rhea" id="RHEA:22508"/>
        <dbReference type="Rhea" id="RHEA-COMP:17339"/>
        <dbReference type="Rhea" id="RHEA-COMP:17340"/>
        <dbReference type="ChEBI" id="CHEBI:33019"/>
        <dbReference type="ChEBI" id="CHEBI:61560"/>
        <dbReference type="ChEBI" id="CHEBI:173112"/>
        <dbReference type="EC" id="2.7.7.7"/>
    </reaction>
</comment>
<evidence type="ECO:0000256" key="2">
    <source>
        <dbReference type="ARBA" id="ARBA00022679"/>
    </source>
</evidence>
<dbReference type="PANTHER" id="PTHR11669:SF0">
    <property type="entry name" value="PROTEIN STICHEL-LIKE 2"/>
    <property type="match status" value="1"/>
</dbReference>
<dbReference type="Pfam" id="PF13177">
    <property type="entry name" value="DNA_pol3_delta2"/>
    <property type="match status" value="1"/>
</dbReference>
<keyword evidence="5" id="KW-0479">Metal-binding</keyword>
<comment type="similarity">
    <text evidence="1 11">Belongs to the DnaX/STICHEL family.</text>
</comment>
<evidence type="ECO:0000256" key="1">
    <source>
        <dbReference type="ARBA" id="ARBA00006360"/>
    </source>
</evidence>
<evidence type="ECO:0000256" key="11">
    <source>
        <dbReference type="RuleBase" id="RU364063"/>
    </source>
</evidence>
<dbReference type="PANTHER" id="PTHR11669">
    <property type="entry name" value="REPLICATION FACTOR C / DNA POLYMERASE III GAMMA-TAU SUBUNIT"/>
    <property type="match status" value="1"/>
</dbReference>
<feature type="compositionally biased region" description="Pro residues" evidence="12">
    <location>
        <begin position="441"/>
        <end position="455"/>
    </location>
</feature>
<reference evidence="14 15" key="1">
    <citation type="submission" date="2012-09" db="EMBL/GenBank/DDBJ databases">
        <title>Genome Sequence of alkane-degrading Bacterium Alcanivorax sp. 6-D-6.</title>
        <authorList>
            <person name="Lai Q."/>
            <person name="Shao Z."/>
        </authorList>
    </citation>
    <scope>NUCLEOTIDE SEQUENCE [LARGE SCALE GENOMIC DNA]</scope>
    <source>
        <strain evidence="14 15">6-D-6</strain>
    </source>
</reference>
<keyword evidence="2 11" id="KW-0808">Transferase</keyword>
<dbReference type="Gene3D" id="3.30.300.150">
    <property type="entry name" value="DNA polymerase III, tau subunit, domain V"/>
    <property type="match status" value="1"/>
</dbReference>
<feature type="domain" description="AAA+ ATPase" evidence="13">
    <location>
        <begin position="37"/>
        <end position="178"/>
    </location>
</feature>
<dbReference type="Gene3D" id="1.10.8.60">
    <property type="match status" value="1"/>
</dbReference>
<dbReference type="InterPro" id="IPR021029">
    <property type="entry name" value="DNA_pol_III_tau_dom-5"/>
</dbReference>
<dbReference type="Pfam" id="PF22608">
    <property type="entry name" value="DNAX_ATPase_lid"/>
    <property type="match status" value="1"/>
</dbReference>
<evidence type="ECO:0000256" key="10">
    <source>
        <dbReference type="ARBA" id="ARBA00049244"/>
    </source>
</evidence>
<dbReference type="NCBIfam" id="TIGR02397">
    <property type="entry name" value="dnaX_nterm"/>
    <property type="match status" value="1"/>
</dbReference>
<keyword evidence="8 11" id="KW-0067">ATP-binding</keyword>
<dbReference type="Pfam" id="PF12170">
    <property type="entry name" value="DNA_pol3_tau_5"/>
    <property type="match status" value="1"/>
</dbReference>
<evidence type="ECO:0000313" key="14">
    <source>
        <dbReference type="EMBL" id="KAF0806649.1"/>
    </source>
</evidence>
<evidence type="ECO:0000256" key="5">
    <source>
        <dbReference type="ARBA" id="ARBA00022723"/>
    </source>
</evidence>
<keyword evidence="6 11" id="KW-0547">Nucleotide-binding</keyword>
<dbReference type="Pfam" id="PF12169">
    <property type="entry name" value="DNA_pol3_gamma3"/>
    <property type="match status" value="1"/>
</dbReference>
<keyword evidence="4 11" id="KW-0235">DNA replication</keyword>
<organism evidence="14 15">
    <name type="scientific">Alcanivorax xiamenensis</name>
    <dbReference type="NCBI Taxonomy" id="1177156"/>
    <lineage>
        <taxon>Bacteria</taxon>
        <taxon>Pseudomonadati</taxon>
        <taxon>Pseudomonadota</taxon>
        <taxon>Gammaproteobacteria</taxon>
        <taxon>Oceanospirillales</taxon>
        <taxon>Alcanivoracaceae</taxon>
        <taxon>Alcanivorax</taxon>
    </lineage>
</organism>
<evidence type="ECO:0000313" key="15">
    <source>
        <dbReference type="Proteomes" id="UP000771797"/>
    </source>
</evidence>
<dbReference type="SUPFAM" id="SSF52540">
    <property type="entry name" value="P-loop containing nucleoside triphosphate hydrolases"/>
    <property type="match status" value="1"/>
</dbReference>
<sequence length="638" mass="69467">MSYQVLARKYRPRTFDELVGQEHVSRALMHALDQDRLHHAYLFTGTRGVGKTTIARILSRCLNCEEGVSSRPCGVCPTCQEIGEGRFVDLIEVDAASRTKVEDTRELLENVQYAPSRGRYKVYLIDEVHMLSAHSFNALLKTLEEPPPHVKFLLATTDPQKLPVTVLSRCLQFSLKALPAEQIARHLKDLLEREMIRFEEPALLALGKAARGSMRDALSLTDQAIAFGGEQLTTGAVSGMLGTVDRAHVRTLLRALAEDTPAAVLNALAAVSEHAPDELALLDELVSALHELAVTQALGESDDADMQALAGEFTAEQVQLYYDVALRGRRDVQDAPDSRAALEMTLLRMVLFSPKGVLAAGEGSAPAKKPQPAPSDAPAASGPGAMKAMLDGGTAGANEQSGSQARLDATVSAPPAQQAVAAEPAPEPALAPQPEDRYPPRNEPAPPPETAPRPEPGAAALSRALETAPAALEPEPDPQSEPEPEPGPAAAEQPVRRQPDPEPLGEPRDDGEMASWWAALLMRLPLDGAVRHLARNAVLAERDEHQWTLELSNGHQVLVNNERLEELGGALSDYYHRRIRVQVRYHETVADTPELLDQQRRQERLEEARASLLADDTVQTLMSRFGGRLDEDSIRPRD</sequence>
<evidence type="ECO:0000256" key="12">
    <source>
        <dbReference type="SAM" id="MobiDB-lite"/>
    </source>
</evidence>
<keyword evidence="3 11" id="KW-0548">Nucleotidyltransferase</keyword>
<dbReference type="InterPro" id="IPR008921">
    <property type="entry name" value="DNA_pol3_clamp-load_cplx_C"/>
</dbReference>
<feature type="compositionally biased region" description="Low complexity" evidence="12">
    <location>
        <begin position="376"/>
        <end position="385"/>
    </location>
</feature>
<dbReference type="Gene3D" id="3.40.50.300">
    <property type="entry name" value="P-loop containing nucleotide triphosphate hydrolases"/>
    <property type="match status" value="1"/>
</dbReference>
<dbReference type="EMBL" id="AQPF01000007">
    <property type="protein sequence ID" value="KAF0806649.1"/>
    <property type="molecule type" value="Genomic_DNA"/>
</dbReference>
<feature type="compositionally biased region" description="Basic and acidic residues" evidence="12">
    <location>
        <begin position="494"/>
        <end position="510"/>
    </location>
</feature>